<dbReference type="InterPro" id="IPR036852">
    <property type="entry name" value="Peptidase_S8/S53_dom_sf"/>
</dbReference>
<evidence type="ECO:0000259" key="17">
    <source>
        <dbReference type="PROSITE" id="PS51695"/>
    </source>
</evidence>
<keyword evidence="14" id="KW-0325">Glycoprotein</keyword>
<evidence type="ECO:0000256" key="9">
    <source>
        <dbReference type="ARBA" id="ARBA00022801"/>
    </source>
</evidence>
<dbReference type="OrthoDB" id="409122at2759"/>
<comment type="subcellular location">
    <subcellularLocation>
        <location evidence="3">Secreted</location>
        <location evidence="3">Extracellular space</location>
    </subcellularLocation>
</comment>
<evidence type="ECO:0000256" key="7">
    <source>
        <dbReference type="ARBA" id="ARBA00022723"/>
    </source>
</evidence>
<evidence type="ECO:0000313" key="18">
    <source>
        <dbReference type="EMBL" id="EIW76366.1"/>
    </source>
</evidence>
<evidence type="ECO:0000256" key="14">
    <source>
        <dbReference type="ARBA" id="ARBA00023180"/>
    </source>
</evidence>
<evidence type="ECO:0000256" key="4">
    <source>
        <dbReference type="ARBA" id="ARBA00012462"/>
    </source>
</evidence>
<dbReference type="OMA" id="QTHERIV"/>
<dbReference type="AlphaFoldDB" id="A0A5M3MBH7"/>
<dbReference type="GO" id="GO:0008240">
    <property type="term" value="F:tripeptidyl-peptidase activity"/>
    <property type="evidence" value="ECO:0007669"/>
    <property type="project" value="UniProtKB-EC"/>
</dbReference>
<dbReference type="FunFam" id="3.40.50.200:FF:000015">
    <property type="entry name" value="Tripeptidyl peptidase A"/>
    <property type="match status" value="1"/>
</dbReference>
<dbReference type="Proteomes" id="UP000053558">
    <property type="component" value="Unassembled WGS sequence"/>
</dbReference>
<keyword evidence="8 16" id="KW-0732">Signal</keyword>
<feature type="chain" id="PRO_5024337941" description="tripeptidyl-peptidase II" evidence="16">
    <location>
        <begin position="19"/>
        <end position="605"/>
    </location>
</feature>
<feature type="active site" description="Charge relay system" evidence="15">
    <location>
        <position position="302"/>
    </location>
</feature>
<keyword evidence="12" id="KW-0843">Virulence</keyword>
<dbReference type="EC" id="3.4.14.10" evidence="4"/>
<dbReference type="SMART" id="SM00944">
    <property type="entry name" value="Pro-kuma_activ"/>
    <property type="match status" value="1"/>
</dbReference>
<feature type="domain" description="Peptidase S53" evidence="17">
    <location>
        <begin position="226"/>
        <end position="602"/>
    </location>
</feature>
<name>A0A5M3MBH7_CONPW</name>
<evidence type="ECO:0000256" key="10">
    <source>
        <dbReference type="ARBA" id="ARBA00022825"/>
    </source>
</evidence>
<comment type="catalytic activity">
    <reaction evidence="1">
        <text>Release of an N-terminal tripeptide from a polypeptide.</text>
        <dbReference type="EC" id="3.4.14.10"/>
    </reaction>
</comment>
<protein>
    <recommendedName>
        <fullName evidence="4">tripeptidyl-peptidase II</fullName>
        <ecNumber evidence="4">3.4.14.10</ecNumber>
    </recommendedName>
</protein>
<dbReference type="GO" id="GO:0004252">
    <property type="term" value="F:serine-type endopeptidase activity"/>
    <property type="evidence" value="ECO:0007669"/>
    <property type="project" value="UniProtKB-UniRule"/>
</dbReference>
<dbReference type="CDD" id="cd11377">
    <property type="entry name" value="Pro-peptidase_S53"/>
    <property type="match status" value="1"/>
</dbReference>
<dbReference type="RefSeq" id="XP_007773599.1">
    <property type="nucleotide sequence ID" value="XM_007775409.1"/>
</dbReference>
<proteinExistence type="predicted"/>
<evidence type="ECO:0000256" key="3">
    <source>
        <dbReference type="ARBA" id="ARBA00004239"/>
    </source>
</evidence>
<dbReference type="InterPro" id="IPR030400">
    <property type="entry name" value="Sedolisin_dom"/>
</dbReference>
<dbReference type="PROSITE" id="PS51695">
    <property type="entry name" value="SEDOLISIN"/>
    <property type="match status" value="1"/>
</dbReference>
<keyword evidence="5" id="KW-0964">Secreted</keyword>
<keyword evidence="6 15" id="KW-0645">Protease</keyword>
<dbReference type="PANTHER" id="PTHR14218">
    <property type="entry name" value="PROTEASE S8 TRIPEPTIDYL PEPTIDASE I CLN2"/>
    <property type="match status" value="1"/>
</dbReference>
<evidence type="ECO:0000256" key="8">
    <source>
        <dbReference type="ARBA" id="ARBA00022729"/>
    </source>
</evidence>
<feature type="active site" description="Charge relay system" evidence="15">
    <location>
        <position position="519"/>
    </location>
</feature>
<dbReference type="GO" id="GO:0046872">
    <property type="term" value="F:metal ion binding"/>
    <property type="evidence" value="ECO:0007669"/>
    <property type="project" value="UniProtKB-UniRule"/>
</dbReference>
<feature type="active site" description="Charge relay system" evidence="15">
    <location>
        <position position="306"/>
    </location>
</feature>
<evidence type="ECO:0000256" key="15">
    <source>
        <dbReference type="PROSITE-ProRule" id="PRU01032"/>
    </source>
</evidence>
<evidence type="ECO:0000256" key="6">
    <source>
        <dbReference type="ARBA" id="ARBA00022670"/>
    </source>
</evidence>
<feature type="binding site" evidence="15">
    <location>
        <position position="580"/>
    </location>
    <ligand>
        <name>Ca(2+)</name>
        <dbReference type="ChEBI" id="CHEBI:29108"/>
    </ligand>
</feature>
<dbReference type="Gene3D" id="3.40.50.200">
    <property type="entry name" value="Peptidase S8/S53 domain"/>
    <property type="match status" value="1"/>
</dbReference>
<dbReference type="Pfam" id="PF09286">
    <property type="entry name" value="Pro-kuma_activ"/>
    <property type="match status" value="1"/>
</dbReference>
<comment type="function">
    <text evidence="2">Secreted tripeptidyl-peptidase which degrades proteins at acidic pHs and is involved in virulence.</text>
</comment>
<keyword evidence="19" id="KW-1185">Reference proteome</keyword>
<dbReference type="InterPro" id="IPR000209">
    <property type="entry name" value="Peptidase_S8/S53_dom"/>
</dbReference>
<dbReference type="GO" id="GO:0006508">
    <property type="term" value="P:proteolysis"/>
    <property type="evidence" value="ECO:0007669"/>
    <property type="project" value="UniProtKB-KW"/>
</dbReference>
<keyword evidence="13" id="KW-0865">Zymogen</keyword>
<dbReference type="Pfam" id="PF00082">
    <property type="entry name" value="Peptidase_S8"/>
    <property type="match status" value="1"/>
</dbReference>
<dbReference type="SUPFAM" id="SSF54897">
    <property type="entry name" value="Protease propeptides/inhibitors"/>
    <property type="match status" value="1"/>
</dbReference>
<feature type="binding site" evidence="15">
    <location>
        <position position="582"/>
    </location>
    <ligand>
        <name>Ca(2+)</name>
        <dbReference type="ChEBI" id="CHEBI:29108"/>
    </ligand>
</feature>
<feature type="binding site" evidence="15">
    <location>
        <position position="562"/>
    </location>
    <ligand>
        <name>Ca(2+)</name>
        <dbReference type="ChEBI" id="CHEBI:29108"/>
    </ligand>
</feature>
<dbReference type="SUPFAM" id="SSF52743">
    <property type="entry name" value="Subtilisin-like"/>
    <property type="match status" value="1"/>
</dbReference>
<dbReference type="InterPro" id="IPR050819">
    <property type="entry name" value="Tripeptidyl-peptidase_I"/>
</dbReference>
<evidence type="ECO:0000256" key="16">
    <source>
        <dbReference type="SAM" id="SignalP"/>
    </source>
</evidence>
<keyword evidence="7 15" id="KW-0479">Metal-binding</keyword>
<dbReference type="KEGG" id="cput:CONPUDRAFT_84967"/>
<evidence type="ECO:0000256" key="1">
    <source>
        <dbReference type="ARBA" id="ARBA00001910"/>
    </source>
</evidence>
<accession>A0A5M3MBH7</accession>
<keyword evidence="11 15" id="KW-0106">Calcium</keyword>
<dbReference type="PANTHER" id="PTHR14218:SF15">
    <property type="entry name" value="TRIPEPTIDYL-PEPTIDASE 1"/>
    <property type="match status" value="1"/>
</dbReference>
<comment type="cofactor">
    <cofactor evidence="15">
        <name>Ca(2+)</name>
        <dbReference type="ChEBI" id="CHEBI:29108"/>
    </cofactor>
    <text evidence="15">Binds 1 Ca(2+) ion per subunit.</text>
</comment>
<dbReference type="EMBL" id="JH711586">
    <property type="protein sequence ID" value="EIW76366.1"/>
    <property type="molecule type" value="Genomic_DNA"/>
</dbReference>
<dbReference type="GO" id="GO:0005576">
    <property type="term" value="C:extracellular region"/>
    <property type="evidence" value="ECO:0007669"/>
    <property type="project" value="UniProtKB-SubCell"/>
</dbReference>
<dbReference type="GeneID" id="19210863"/>
<keyword evidence="9 15" id="KW-0378">Hydrolase</keyword>
<evidence type="ECO:0000256" key="13">
    <source>
        <dbReference type="ARBA" id="ARBA00023145"/>
    </source>
</evidence>
<dbReference type="InterPro" id="IPR015366">
    <property type="entry name" value="S53_propep"/>
</dbReference>
<evidence type="ECO:0000313" key="19">
    <source>
        <dbReference type="Proteomes" id="UP000053558"/>
    </source>
</evidence>
<evidence type="ECO:0000256" key="5">
    <source>
        <dbReference type="ARBA" id="ARBA00022525"/>
    </source>
</evidence>
<gene>
    <name evidence="18" type="ORF">CONPUDRAFT_84967</name>
</gene>
<feature type="signal peptide" evidence="16">
    <location>
        <begin position="1"/>
        <end position="18"/>
    </location>
</feature>
<organism evidence="18 19">
    <name type="scientific">Coniophora puteana (strain RWD-64-598)</name>
    <name type="common">Brown rot fungus</name>
    <dbReference type="NCBI Taxonomy" id="741705"/>
    <lineage>
        <taxon>Eukaryota</taxon>
        <taxon>Fungi</taxon>
        <taxon>Dikarya</taxon>
        <taxon>Basidiomycota</taxon>
        <taxon>Agaricomycotina</taxon>
        <taxon>Agaricomycetes</taxon>
        <taxon>Agaricomycetidae</taxon>
        <taxon>Boletales</taxon>
        <taxon>Coniophorineae</taxon>
        <taxon>Coniophoraceae</taxon>
        <taxon>Coniophora</taxon>
    </lineage>
</organism>
<comment type="caution">
    <text evidence="18">The sequence shown here is derived from an EMBL/GenBank/DDBJ whole genome shotgun (WGS) entry which is preliminary data.</text>
</comment>
<keyword evidence="10 15" id="KW-0720">Serine protease</keyword>
<dbReference type="CDD" id="cd04056">
    <property type="entry name" value="Peptidases_S53"/>
    <property type="match status" value="1"/>
</dbReference>
<sequence>MRPSSLFTIVLAAVLVSADRLTFRGCQDKVKESLVSPPRGWVQHAPAPQDQIIRLKIALAQPSFGELEEHLLASSDPAHERYGMHLSKEDAHTLMAPSQDSIDIVSEWLSEHGIGEEYLHRSAAKDWITIHVPVSLAEDMFNTQFHVYKHVESGDTFIRTTQYSLPSVLHDHVDLVQPTTMYARFKPMSNTLHFMGGITQEFEFSAVTGSITGPAGNAINATCNYEITLDCLRELYNVGSYTPSGTSGNKLGITGYLDEYANFEDFQNFMKLENPAAVGSNFSVIAINGGQNNQTLSAAGLEANLDVQFAFGMTHPTPGTFYTTGGAPPYTPDKMEPTNTNEPYLDWLDYIMNQTDIPQTISTSYGDNEQTVPPSYADRVCKGFAALGSRGISILFSSGDGGVGDNDEDPSTTNCTANNGTDATTFLPSFPASCPYVTSVGATVNVPEVAANFSGGGFSNYFARPSYQDSVVKGYLSSIGSEYAGLYNSTGRAYPDVSAQGVNYVIMYRGAPTNVSGTSCSSPAFASLVSMLNDARLQANMSTLGFLNPLLYSRGVAALNDITEGSNPGCGTKGFKATKGWDPVTGLGTPNFGKLKDLVLGNSTQ</sequence>
<evidence type="ECO:0000256" key="12">
    <source>
        <dbReference type="ARBA" id="ARBA00023026"/>
    </source>
</evidence>
<reference evidence="19" key="1">
    <citation type="journal article" date="2012" name="Science">
        <title>The Paleozoic origin of enzymatic lignin decomposition reconstructed from 31 fungal genomes.</title>
        <authorList>
            <person name="Floudas D."/>
            <person name="Binder M."/>
            <person name="Riley R."/>
            <person name="Barry K."/>
            <person name="Blanchette R.A."/>
            <person name="Henrissat B."/>
            <person name="Martinez A.T."/>
            <person name="Otillar R."/>
            <person name="Spatafora J.W."/>
            <person name="Yadav J.S."/>
            <person name="Aerts A."/>
            <person name="Benoit I."/>
            <person name="Boyd A."/>
            <person name="Carlson A."/>
            <person name="Copeland A."/>
            <person name="Coutinho P.M."/>
            <person name="de Vries R.P."/>
            <person name="Ferreira P."/>
            <person name="Findley K."/>
            <person name="Foster B."/>
            <person name="Gaskell J."/>
            <person name="Glotzer D."/>
            <person name="Gorecki P."/>
            <person name="Heitman J."/>
            <person name="Hesse C."/>
            <person name="Hori C."/>
            <person name="Igarashi K."/>
            <person name="Jurgens J.A."/>
            <person name="Kallen N."/>
            <person name="Kersten P."/>
            <person name="Kohler A."/>
            <person name="Kuees U."/>
            <person name="Kumar T.K.A."/>
            <person name="Kuo A."/>
            <person name="LaButti K."/>
            <person name="Larrondo L.F."/>
            <person name="Lindquist E."/>
            <person name="Ling A."/>
            <person name="Lombard V."/>
            <person name="Lucas S."/>
            <person name="Lundell T."/>
            <person name="Martin R."/>
            <person name="McLaughlin D.J."/>
            <person name="Morgenstern I."/>
            <person name="Morin E."/>
            <person name="Murat C."/>
            <person name="Nagy L.G."/>
            <person name="Nolan M."/>
            <person name="Ohm R.A."/>
            <person name="Patyshakuliyeva A."/>
            <person name="Rokas A."/>
            <person name="Ruiz-Duenas F.J."/>
            <person name="Sabat G."/>
            <person name="Salamov A."/>
            <person name="Samejima M."/>
            <person name="Schmutz J."/>
            <person name="Slot J.C."/>
            <person name="St John F."/>
            <person name="Stenlid J."/>
            <person name="Sun H."/>
            <person name="Sun S."/>
            <person name="Syed K."/>
            <person name="Tsang A."/>
            <person name="Wiebenga A."/>
            <person name="Young D."/>
            <person name="Pisabarro A."/>
            <person name="Eastwood D.C."/>
            <person name="Martin F."/>
            <person name="Cullen D."/>
            <person name="Grigoriev I.V."/>
            <person name="Hibbett D.S."/>
        </authorList>
    </citation>
    <scope>NUCLEOTIDE SEQUENCE [LARGE SCALE GENOMIC DNA]</scope>
    <source>
        <strain evidence="19">RWD-64-598 SS2</strain>
    </source>
</reference>
<evidence type="ECO:0000256" key="2">
    <source>
        <dbReference type="ARBA" id="ARBA00002451"/>
    </source>
</evidence>
<feature type="binding site" evidence="15">
    <location>
        <position position="561"/>
    </location>
    <ligand>
        <name>Ca(2+)</name>
        <dbReference type="ChEBI" id="CHEBI:29108"/>
    </ligand>
</feature>
<evidence type="ECO:0000256" key="11">
    <source>
        <dbReference type="ARBA" id="ARBA00022837"/>
    </source>
</evidence>